<dbReference type="SUPFAM" id="SSF46689">
    <property type="entry name" value="Homeodomain-like"/>
    <property type="match status" value="1"/>
</dbReference>
<feature type="domain" description="HTH tetR-type" evidence="3">
    <location>
        <begin position="19"/>
        <end position="79"/>
    </location>
</feature>
<feature type="DNA-binding region" description="H-T-H motif" evidence="2">
    <location>
        <begin position="42"/>
        <end position="61"/>
    </location>
</feature>
<proteinExistence type="predicted"/>
<evidence type="ECO:0000256" key="1">
    <source>
        <dbReference type="ARBA" id="ARBA00023125"/>
    </source>
</evidence>
<dbReference type="InterPro" id="IPR001647">
    <property type="entry name" value="HTH_TetR"/>
</dbReference>
<gene>
    <name evidence="4" type="ORF">JK358_03265</name>
</gene>
<evidence type="ECO:0000256" key="2">
    <source>
        <dbReference type="PROSITE-ProRule" id="PRU00335"/>
    </source>
</evidence>
<organism evidence="4 5">
    <name type="scientific">Nocardia acididurans</name>
    <dbReference type="NCBI Taxonomy" id="2802282"/>
    <lineage>
        <taxon>Bacteria</taxon>
        <taxon>Bacillati</taxon>
        <taxon>Actinomycetota</taxon>
        <taxon>Actinomycetes</taxon>
        <taxon>Mycobacteriales</taxon>
        <taxon>Nocardiaceae</taxon>
        <taxon>Nocardia</taxon>
    </lineage>
</organism>
<dbReference type="PROSITE" id="PS50977">
    <property type="entry name" value="HTH_TETR_2"/>
    <property type="match status" value="1"/>
</dbReference>
<name>A0ABS1M039_9NOCA</name>
<keyword evidence="1 2" id="KW-0238">DNA-binding</keyword>
<sequence>MPNPTTVTRTRRTQQERRESTRKALIEAALQVIKQEGYAAASTRRVAAAAGVSLGAMNYHFATRHDMVAAAFDDVFQRTTVEFEAEITRLRDAGEDRIGGFLDSFWEIWRSDLFTVWAQLWVAATGDPELYDVLSPVEQRLTEAMRSIMVGLAPADLPPKLWLRRVSLATDAMRGLALLQHFEPTAGVRRRDRWPDTRAELIELLSRRN</sequence>
<evidence type="ECO:0000313" key="5">
    <source>
        <dbReference type="Proteomes" id="UP000602198"/>
    </source>
</evidence>
<evidence type="ECO:0000313" key="4">
    <source>
        <dbReference type="EMBL" id="MBL1073410.1"/>
    </source>
</evidence>
<dbReference type="InterPro" id="IPR009057">
    <property type="entry name" value="Homeodomain-like_sf"/>
</dbReference>
<dbReference type="Gene3D" id="1.10.357.10">
    <property type="entry name" value="Tetracycline Repressor, domain 2"/>
    <property type="match status" value="1"/>
</dbReference>
<keyword evidence="5" id="KW-1185">Reference proteome</keyword>
<evidence type="ECO:0000259" key="3">
    <source>
        <dbReference type="PROSITE" id="PS50977"/>
    </source>
</evidence>
<comment type="caution">
    <text evidence="4">The sequence shown here is derived from an EMBL/GenBank/DDBJ whole genome shotgun (WGS) entry which is preliminary data.</text>
</comment>
<dbReference type="InterPro" id="IPR050109">
    <property type="entry name" value="HTH-type_TetR-like_transc_reg"/>
</dbReference>
<dbReference type="Pfam" id="PF00440">
    <property type="entry name" value="TetR_N"/>
    <property type="match status" value="1"/>
</dbReference>
<dbReference type="RefSeq" id="WP_201943330.1">
    <property type="nucleotide sequence ID" value="NZ_JAERRJ010000001.1"/>
</dbReference>
<dbReference type="PANTHER" id="PTHR30055">
    <property type="entry name" value="HTH-TYPE TRANSCRIPTIONAL REGULATOR RUTR"/>
    <property type="match status" value="1"/>
</dbReference>
<dbReference type="PANTHER" id="PTHR30055:SF226">
    <property type="entry name" value="HTH-TYPE TRANSCRIPTIONAL REGULATOR PKSA"/>
    <property type="match status" value="1"/>
</dbReference>
<dbReference type="Proteomes" id="UP000602198">
    <property type="component" value="Unassembled WGS sequence"/>
</dbReference>
<dbReference type="EMBL" id="JAERRJ010000001">
    <property type="protein sequence ID" value="MBL1073410.1"/>
    <property type="molecule type" value="Genomic_DNA"/>
</dbReference>
<dbReference type="PRINTS" id="PR00455">
    <property type="entry name" value="HTHTETR"/>
</dbReference>
<accession>A0ABS1M039</accession>
<reference evidence="4 5" key="1">
    <citation type="submission" date="2021-01" db="EMBL/GenBank/DDBJ databases">
        <title>WGS of actinomycetes isolated from Thailand.</title>
        <authorList>
            <person name="Thawai C."/>
        </authorList>
    </citation>
    <scope>NUCLEOTIDE SEQUENCE [LARGE SCALE GENOMIC DNA]</scope>
    <source>
        <strain evidence="4 5">LPG 2</strain>
    </source>
</reference>
<protein>
    <submittedName>
        <fullName evidence="4">TetR/AcrR family transcriptional regulator</fullName>
    </submittedName>
</protein>